<dbReference type="PANTHER" id="PTHR30461:SF23">
    <property type="entry name" value="DNA RECOMBINASE-RELATED"/>
    <property type="match status" value="1"/>
</dbReference>
<evidence type="ECO:0000259" key="3">
    <source>
        <dbReference type="PROSITE" id="PS51737"/>
    </source>
</evidence>
<dbReference type="InterPro" id="IPR050639">
    <property type="entry name" value="SSR_resolvase"/>
</dbReference>
<dbReference type="InterPro" id="IPR038109">
    <property type="entry name" value="DNA_bind_recomb_sf"/>
</dbReference>
<accession>A0A1T5L2E7</accession>
<keyword evidence="5" id="KW-1185">Reference proteome</keyword>
<dbReference type="RefSeq" id="WP_079491740.1">
    <property type="nucleotide sequence ID" value="NZ_FUZT01000005.1"/>
</dbReference>
<proteinExistence type="predicted"/>
<evidence type="ECO:0000313" key="5">
    <source>
        <dbReference type="Proteomes" id="UP000190285"/>
    </source>
</evidence>
<dbReference type="GO" id="GO:0000150">
    <property type="term" value="F:DNA strand exchange activity"/>
    <property type="evidence" value="ECO:0007669"/>
    <property type="project" value="InterPro"/>
</dbReference>
<reference evidence="4 5" key="1">
    <citation type="submission" date="2017-02" db="EMBL/GenBank/DDBJ databases">
        <authorList>
            <person name="Peterson S.W."/>
        </authorList>
    </citation>
    <scope>NUCLEOTIDE SEQUENCE [LARGE SCALE GENOMIC DNA]</scope>
    <source>
        <strain evidence="4 5">M1</strain>
    </source>
</reference>
<dbReference type="Pfam" id="PF00239">
    <property type="entry name" value="Resolvase"/>
    <property type="match status" value="1"/>
</dbReference>
<dbReference type="EMBL" id="FUZT01000005">
    <property type="protein sequence ID" value="SKC69578.1"/>
    <property type="molecule type" value="Genomic_DNA"/>
</dbReference>
<evidence type="ECO:0000259" key="2">
    <source>
        <dbReference type="PROSITE" id="PS51736"/>
    </source>
</evidence>
<dbReference type="Pfam" id="PF07508">
    <property type="entry name" value="Recombinase"/>
    <property type="match status" value="1"/>
</dbReference>
<dbReference type="Gene3D" id="3.90.1750.20">
    <property type="entry name" value="Putative Large Serine Recombinase, Chain B, Domain 2"/>
    <property type="match status" value="1"/>
</dbReference>
<dbReference type="AlphaFoldDB" id="A0A1T5L2E7"/>
<dbReference type="PROSITE" id="PS51737">
    <property type="entry name" value="RECOMBINASE_DNA_BIND"/>
    <property type="match status" value="1"/>
</dbReference>
<dbReference type="OrthoDB" id="65783at2"/>
<dbReference type="SUPFAM" id="SSF53041">
    <property type="entry name" value="Resolvase-like"/>
    <property type="match status" value="1"/>
</dbReference>
<dbReference type="SMART" id="SM00857">
    <property type="entry name" value="Resolvase"/>
    <property type="match status" value="1"/>
</dbReference>
<dbReference type="InterPro" id="IPR011109">
    <property type="entry name" value="DNA_bind_recombinase_dom"/>
</dbReference>
<dbReference type="InterPro" id="IPR036162">
    <property type="entry name" value="Resolvase-like_N_sf"/>
</dbReference>
<evidence type="ECO:0000256" key="1">
    <source>
        <dbReference type="SAM" id="Coils"/>
    </source>
</evidence>
<organism evidence="4 5">
    <name type="scientific">Maledivibacter halophilus</name>
    <dbReference type="NCBI Taxonomy" id="36842"/>
    <lineage>
        <taxon>Bacteria</taxon>
        <taxon>Bacillati</taxon>
        <taxon>Bacillota</taxon>
        <taxon>Clostridia</taxon>
        <taxon>Peptostreptococcales</taxon>
        <taxon>Caminicellaceae</taxon>
        <taxon>Maledivibacter</taxon>
    </lineage>
</organism>
<keyword evidence="1" id="KW-0175">Coiled coil</keyword>
<dbReference type="GO" id="GO:0003677">
    <property type="term" value="F:DNA binding"/>
    <property type="evidence" value="ECO:0007669"/>
    <property type="project" value="InterPro"/>
</dbReference>
<dbReference type="InterPro" id="IPR006119">
    <property type="entry name" value="Resolv_N"/>
</dbReference>
<evidence type="ECO:0000313" key="4">
    <source>
        <dbReference type="EMBL" id="SKC69578.1"/>
    </source>
</evidence>
<gene>
    <name evidence="4" type="ORF">SAMN02194393_02279</name>
</gene>
<dbReference type="PROSITE" id="PS51736">
    <property type="entry name" value="RECOMBINASES_3"/>
    <property type="match status" value="1"/>
</dbReference>
<sequence>MEKICMYLRKSRADEEAEKRGEGETLSKHRKILLQTAKKLNLNIVKIREEIVSGESLMHRPEMLELLKEVEKSIYDAVLVMDMDRLGRGNMQEQGLILETFKKSRTKIITPRKTYDLEDEFDEEYSEFEAFMARKELKIINRRLQRGRIRSVEDGNYISPNPPYGYLIHETKDFRTLRPHPQQAPIVKMVFDLYVNKGLGGGKIANRLNELGYTTYTGKKWHNSSVLIIIKNPVYKGKVIWKKKEIKKSNNPNKVKDTKTRPIEEWIIADGKHEALISEELFDKAQRILNKRTHVPYNTKIINPLAGIIKCGICSRNMVYREYSHAAPRILCYNSLCSNKSTRFEYVEEKILEGLNEWLNKYKIKWNDEYINAASDDNSMIDIFMKTHNKLKNELEELSKQKGNLHDLLERGIYNVDTYLDRSQILIERIDSTNQSIEKVLKDIEMEKQKNLAQKNIIPKVEKVLDIYPKTKSSYKKNKLLKSILEKAVYTRFPNQKSNEFTLDLYPKLTK</sequence>
<dbReference type="PANTHER" id="PTHR30461">
    <property type="entry name" value="DNA-INVERTASE FROM LAMBDOID PROPHAGE"/>
    <property type="match status" value="1"/>
</dbReference>
<protein>
    <submittedName>
        <fullName evidence="4">Site-specific DNA recombinase</fullName>
    </submittedName>
</protein>
<feature type="domain" description="Resolvase/invertase-type recombinase catalytic" evidence="2">
    <location>
        <begin position="3"/>
        <end position="155"/>
    </location>
</feature>
<name>A0A1T5L2E7_9FIRM</name>
<dbReference type="Proteomes" id="UP000190285">
    <property type="component" value="Unassembled WGS sequence"/>
</dbReference>
<dbReference type="CDD" id="cd00338">
    <property type="entry name" value="Ser_Recombinase"/>
    <property type="match status" value="1"/>
</dbReference>
<feature type="domain" description="Recombinase" evidence="3">
    <location>
        <begin position="163"/>
        <end position="295"/>
    </location>
</feature>
<dbReference type="STRING" id="36842.SAMN02194393_02279"/>
<feature type="coiled-coil region" evidence="1">
    <location>
        <begin position="381"/>
        <end position="447"/>
    </location>
</feature>
<dbReference type="Gene3D" id="3.40.50.1390">
    <property type="entry name" value="Resolvase, N-terminal catalytic domain"/>
    <property type="match status" value="1"/>
</dbReference>